<dbReference type="InterPro" id="IPR036388">
    <property type="entry name" value="WH-like_DNA-bd_sf"/>
</dbReference>
<name>A0A418WUA8_9PROT</name>
<dbReference type="InterPro" id="IPR005119">
    <property type="entry name" value="LysR_subst-bd"/>
</dbReference>
<dbReference type="RefSeq" id="WP_119776450.1">
    <property type="nucleotide sequence ID" value="NZ_QYUK01000008.1"/>
</dbReference>
<evidence type="ECO:0000256" key="3">
    <source>
        <dbReference type="ARBA" id="ARBA00023125"/>
    </source>
</evidence>
<dbReference type="PRINTS" id="PR00039">
    <property type="entry name" value="HTHLYSR"/>
</dbReference>
<reference evidence="6 7" key="1">
    <citation type="submission" date="2018-09" db="EMBL/GenBank/DDBJ databases">
        <authorList>
            <person name="Zhu H."/>
        </authorList>
    </citation>
    <scope>NUCLEOTIDE SEQUENCE [LARGE SCALE GENOMIC DNA]</scope>
    <source>
        <strain evidence="6 7">K1W22B-8</strain>
    </source>
</reference>
<dbReference type="Pfam" id="PF00126">
    <property type="entry name" value="HTH_1"/>
    <property type="match status" value="1"/>
</dbReference>
<keyword evidence="7" id="KW-1185">Reference proteome</keyword>
<keyword evidence="2" id="KW-0805">Transcription regulation</keyword>
<comment type="caution">
    <text evidence="6">The sequence shown here is derived from an EMBL/GenBank/DDBJ whole genome shotgun (WGS) entry which is preliminary data.</text>
</comment>
<dbReference type="FunFam" id="1.10.10.10:FF:000001">
    <property type="entry name" value="LysR family transcriptional regulator"/>
    <property type="match status" value="1"/>
</dbReference>
<dbReference type="Gene3D" id="1.10.10.10">
    <property type="entry name" value="Winged helix-like DNA-binding domain superfamily/Winged helix DNA-binding domain"/>
    <property type="match status" value="1"/>
</dbReference>
<dbReference type="GO" id="GO:0003677">
    <property type="term" value="F:DNA binding"/>
    <property type="evidence" value="ECO:0007669"/>
    <property type="project" value="UniProtKB-KW"/>
</dbReference>
<evidence type="ECO:0000256" key="2">
    <source>
        <dbReference type="ARBA" id="ARBA00023015"/>
    </source>
</evidence>
<dbReference type="InterPro" id="IPR000847">
    <property type="entry name" value="LysR_HTH_N"/>
</dbReference>
<dbReference type="AlphaFoldDB" id="A0A418WUA8"/>
<sequence length="302" mass="32783">MRDFNLDQLRSFLAVIELGNFSAAARQLNLSQPAVSIQVRELESRVGLRLIERLGKRAFPTAAGTDLAAHARRIQAEVEQADLTMHRHRDGYLGKVRIGSGAATLTYLLPPVLRRLRDSHPNVEVSVVTGTTSGIVEQLLANRLDLGVVTLPAQHPLIEITPINTKQLVAILPGDRPNLPDRPRPADLANMPLVIEERGSNLTALILEWLAAGGVRPQPILEYNGLEAVKAIVGAGLGYTIIQTEAAMDGVARDRFVVRPLDPPLSRVIALAQRRDKPDSLALRLVRDAVMTLGAAPPTLKA</sequence>
<comment type="similarity">
    <text evidence="1">Belongs to the LysR transcriptional regulatory family.</text>
</comment>
<dbReference type="EMBL" id="QYUK01000008">
    <property type="protein sequence ID" value="RJF94850.1"/>
    <property type="molecule type" value="Genomic_DNA"/>
</dbReference>
<dbReference type="CDD" id="cd05466">
    <property type="entry name" value="PBP2_LTTR_substrate"/>
    <property type="match status" value="1"/>
</dbReference>
<dbReference type="GO" id="GO:0003700">
    <property type="term" value="F:DNA-binding transcription factor activity"/>
    <property type="evidence" value="ECO:0007669"/>
    <property type="project" value="InterPro"/>
</dbReference>
<protein>
    <submittedName>
        <fullName evidence="6">LysR family transcriptional regulator</fullName>
    </submittedName>
</protein>
<gene>
    <name evidence="6" type="ORF">D3874_03285</name>
</gene>
<evidence type="ECO:0000256" key="1">
    <source>
        <dbReference type="ARBA" id="ARBA00009437"/>
    </source>
</evidence>
<dbReference type="PANTHER" id="PTHR30419">
    <property type="entry name" value="HTH-TYPE TRANSCRIPTIONAL REGULATOR YBHD"/>
    <property type="match status" value="1"/>
</dbReference>
<evidence type="ECO:0000313" key="6">
    <source>
        <dbReference type="EMBL" id="RJF94850.1"/>
    </source>
</evidence>
<feature type="domain" description="HTH lysR-type" evidence="5">
    <location>
        <begin position="4"/>
        <end position="61"/>
    </location>
</feature>
<dbReference type="GO" id="GO:0005829">
    <property type="term" value="C:cytosol"/>
    <property type="evidence" value="ECO:0007669"/>
    <property type="project" value="TreeGrafter"/>
</dbReference>
<keyword evidence="3" id="KW-0238">DNA-binding</keyword>
<evidence type="ECO:0000256" key="4">
    <source>
        <dbReference type="ARBA" id="ARBA00023163"/>
    </source>
</evidence>
<evidence type="ECO:0000259" key="5">
    <source>
        <dbReference type="PROSITE" id="PS50931"/>
    </source>
</evidence>
<dbReference type="SUPFAM" id="SSF46785">
    <property type="entry name" value="Winged helix' DNA-binding domain"/>
    <property type="match status" value="1"/>
</dbReference>
<accession>A0A418WUA8</accession>
<dbReference type="PROSITE" id="PS50931">
    <property type="entry name" value="HTH_LYSR"/>
    <property type="match status" value="1"/>
</dbReference>
<proteinExistence type="inferred from homology"/>
<organism evidence="6 7">
    <name type="scientific">Oleomonas cavernae</name>
    <dbReference type="NCBI Taxonomy" id="2320859"/>
    <lineage>
        <taxon>Bacteria</taxon>
        <taxon>Pseudomonadati</taxon>
        <taxon>Pseudomonadota</taxon>
        <taxon>Alphaproteobacteria</taxon>
        <taxon>Acetobacterales</taxon>
        <taxon>Acetobacteraceae</taxon>
        <taxon>Oleomonas</taxon>
    </lineage>
</organism>
<dbReference type="OrthoDB" id="7840053at2"/>
<evidence type="ECO:0000313" key="7">
    <source>
        <dbReference type="Proteomes" id="UP000284605"/>
    </source>
</evidence>
<dbReference type="Gene3D" id="3.40.190.290">
    <property type="match status" value="1"/>
</dbReference>
<dbReference type="InterPro" id="IPR036390">
    <property type="entry name" value="WH_DNA-bd_sf"/>
</dbReference>
<keyword evidence="4" id="KW-0804">Transcription</keyword>
<dbReference type="Pfam" id="PF03466">
    <property type="entry name" value="LysR_substrate"/>
    <property type="match status" value="1"/>
</dbReference>
<dbReference type="SUPFAM" id="SSF53850">
    <property type="entry name" value="Periplasmic binding protein-like II"/>
    <property type="match status" value="1"/>
</dbReference>
<dbReference type="Proteomes" id="UP000284605">
    <property type="component" value="Unassembled WGS sequence"/>
</dbReference>
<dbReference type="InterPro" id="IPR050950">
    <property type="entry name" value="HTH-type_LysR_regulators"/>
</dbReference>